<feature type="compositionally biased region" description="Basic and acidic residues" evidence="4">
    <location>
        <begin position="10"/>
        <end position="63"/>
    </location>
</feature>
<dbReference type="OMA" id="HIFEGPE"/>
<dbReference type="InterPro" id="IPR040168">
    <property type="entry name" value="Not2/3/5"/>
</dbReference>
<dbReference type="GeneID" id="19877948"/>
<dbReference type="InParanoid" id="L2GYM8"/>
<dbReference type="GO" id="GO:0030015">
    <property type="term" value="C:CCR4-NOT core complex"/>
    <property type="evidence" value="ECO:0007669"/>
    <property type="project" value="InterPro"/>
</dbReference>
<dbReference type="InterPro" id="IPR007282">
    <property type="entry name" value="NOT2/3/5_C"/>
</dbReference>
<organism evidence="6 7">
    <name type="scientific">Vavraia culicis (isolate floridensis)</name>
    <name type="common">Microsporidian parasite</name>
    <dbReference type="NCBI Taxonomy" id="948595"/>
    <lineage>
        <taxon>Eukaryota</taxon>
        <taxon>Fungi</taxon>
        <taxon>Fungi incertae sedis</taxon>
        <taxon>Microsporidia</taxon>
        <taxon>Pleistophoridae</taxon>
        <taxon>Vavraia</taxon>
    </lineage>
</organism>
<evidence type="ECO:0000256" key="2">
    <source>
        <dbReference type="ARBA" id="ARBA00023015"/>
    </source>
</evidence>
<reference evidence="7" key="1">
    <citation type="submission" date="2011-03" db="EMBL/GenBank/DDBJ databases">
        <title>The genome sequence of Vavraia culicis strain floridensis.</title>
        <authorList>
            <consortium name="The Broad Institute Genome Sequencing Platform"/>
            <person name="Cuomo C."/>
            <person name="Becnel J."/>
            <person name="Sanscrainte N."/>
            <person name="Young S.K."/>
            <person name="Zeng Q."/>
            <person name="Gargeya S."/>
            <person name="Fitzgerald M."/>
            <person name="Haas B."/>
            <person name="Abouelleil A."/>
            <person name="Alvarado L."/>
            <person name="Arachchi H.M."/>
            <person name="Berlin A."/>
            <person name="Chapman S.B."/>
            <person name="Gearin G."/>
            <person name="Goldberg J."/>
            <person name="Griggs A."/>
            <person name="Gujja S."/>
            <person name="Hansen M."/>
            <person name="Heiman D."/>
            <person name="Howarth C."/>
            <person name="Larimer J."/>
            <person name="Lui A."/>
            <person name="MacDonald P.J.P."/>
            <person name="McCowen C."/>
            <person name="Montmayeur A."/>
            <person name="Murphy C."/>
            <person name="Neiman D."/>
            <person name="Pearson M."/>
            <person name="Priest M."/>
            <person name="Roberts A."/>
            <person name="Saif S."/>
            <person name="Shea T."/>
            <person name="Sisk P."/>
            <person name="Stolte C."/>
            <person name="Sykes S."/>
            <person name="Wortman J."/>
            <person name="Nusbaum C."/>
            <person name="Birren B."/>
        </authorList>
    </citation>
    <scope>NUCLEOTIDE SEQUENCE [LARGE SCALE GENOMIC DNA]</scope>
    <source>
        <strain evidence="7">floridensis</strain>
    </source>
</reference>
<dbReference type="AlphaFoldDB" id="L2GYM8"/>
<dbReference type="RefSeq" id="XP_008073077.1">
    <property type="nucleotide sequence ID" value="XM_008074886.1"/>
</dbReference>
<protein>
    <recommendedName>
        <fullName evidence="5">NOT2/NOT3/NOT5 C-terminal domain-containing protein</fullName>
    </recommendedName>
</protein>
<evidence type="ECO:0000313" key="6">
    <source>
        <dbReference type="EMBL" id="ELA48447.1"/>
    </source>
</evidence>
<feature type="domain" description="NOT2/NOT3/NOT5 C-terminal" evidence="5">
    <location>
        <begin position="222"/>
        <end position="333"/>
    </location>
</feature>
<dbReference type="EMBL" id="GL877404">
    <property type="protein sequence ID" value="ELA48447.1"/>
    <property type="molecule type" value="Genomic_DNA"/>
</dbReference>
<evidence type="ECO:0000256" key="1">
    <source>
        <dbReference type="ARBA" id="ARBA00007682"/>
    </source>
</evidence>
<name>L2GYM8_VAVCU</name>
<keyword evidence="2" id="KW-0805">Transcription regulation</keyword>
<dbReference type="Pfam" id="PF04153">
    <property type="entry name" value="NOT2_3_5_C"/>
    <property type="match status" value="1"/>
</dbReference>
<gene>
    <name evidence="6" type="ORF">VCUG_00056</name>
</gene>
<evidence type="ECO:0000256" key="3">
    <source>
        <dbReference type="ARBA" id="ARBA00023163"/>
    </source>
</evidence>
<dbReference type="PANTHER" id="PTHR23326">
    <property type="entry name" value="CCR4 NOT-RELATED"/>
    <property type="match status" value="1"/>
</dbReference>
<evidence type="ECO:0000256" key="4">
    <source>
        <dbReference type="SAM" id="MobiDB-lite"/>
    </source>
</evidence>
<feature type="region of interest" description="Disordered" evidence="4">
    <location>
        <begin position="1"/>
        <end position="63"/>
    </location>
</feature>
<keyword evidence="3" id="KW-0804">Transcription</keyword>
<proteinExistence type="inferred from homology"/>
<dbReference type="VEuPathDB" id="MicrosporidiaDB:VCUG_00056"/>
<dbReference type="STRING" id="948595.L2GYM8"/>
<dbReference type="InterPro" id="IPR038635">
    <property type="entry name" value="CCR4-NOT_su2/3/5_C_sf"/>
</dbReference>
<comment type="similarity">
    <text evidence="1">Belongs to the CNOT2/3/5 family.</text>
</comment>
<keyword evidence="7" id="KW-1185">Reference proteome</keyword>
<dbReference type="HOGENOM" id="CLU_821821_0_0_1"/>
<accession>L2GYM8</accession>
<dbReference type="Gene3D" id="2.30.30.1020">
    <property type="entry name" value="CCR4-NOT complex subunit 2/3/5, C-terminal domain"/>
    <property type="match status" value="1"/>
</dbReference>
<dbReference type="GO" id="GO:0000289">
    <property type="term" value="P:nuclear-transcribed mRNA poly(A) tail shortening"/>
    <property type="evidence" value="ECO:0007669"/>
    <property type="project" value="UniProtKB-ARBA"/>
</dbReference>
<dbReference type="OrthoDB" id="293823at2759"/>
<dbReference type="GO" id="GO:0006355">
    <property type="term" value="P:regulation of DNA-templated transcription"/>
    <property type="evidence" value="ECO:0007669"/>
    <property type="project" value="InterPro"/>
</dbReference>
<evidence type="ECO:0000259" key="5">
    <source>
        <dbReference type="Pfam" id="PF04153"/>
    </source>
</evidence>
<evidence type="ECO:0000313" key="7">
    <source>
        <dbReference type="Proteomes" id="UP000011081"/>
    </source>
</evidence>
<dbReference type="Proteomes" id="UP000011081">
    <property type="component" value="Unassembled WGS sequence"/>
</dbReference>
<sequence length="338" mass="40810">MRKAQSPQKAEQKKDPNKQEKSSDTDTRKTMEPKKDVYKVFDQKKDSVRQDRMAPAADSRRDIGKAYEMKREFAKQERCTLIVDQTRELSNLFDTKKDGRLDGQTIFREQSRELHKPFELRREMGKNIDQKREPPLKAVEPKKDVIKMADQMKCIPLHQKEPLTAAEMWKNAAKLLDSKKVPKKFNFVDQFDKKFAPRSYTRDEYPIAFHQSILYQNTLRKPPQTKDRVAVPDFFPKQGIHIFEGPEVYHKLDIDTLFFIFYFAKDEKQYFSARELKKYSWRFHTKYNTWFQRLEEPKLITEYYEQGVFLFFDYEVTWTNRKKKDFTFEYKYLENIEM</sequence>